<comment type="caution">
    <text evidence="2">The sequence shown here is derived from an EMBL/GenBank/DDBJ whole genome shotgun (WGS) entry which is preliminary data.</text>
</comment>
<feature type="region of interest" description="Disordered" evidence="1">
    <location>
        <begin position="38"/>
        <end position="84"/>
    </location>
</feature>
<dbReference type="EMBL" id="JARGDH010000006">
    <property type="protein sequence ID" value="KAL0265722.1"/>
    <property type="molecule type" value="Genomic_DNA"/>
</dbReference>
<sequence length="118" mass="12714">MKEAREERGTRLDADVQSLLETATDAMGVSRIDTAERCEMAHGRGNEGTEDVNQRDRAWDDISTPSGTAEPPGGADGDRSTIGGMGAHRAQNILCCHIGPKSKSRYLGRLRGCEITRG</sequence>
<feature type="compositionally biased region" description="Basic and acidic residues" evidence="1">
    <location>
        <begin position="38"/>
        <end position="60"/>
    </location>
</feature>
<proteinExistence type="predicted"/>
<organism evidence="2">
    <name type="scientific">Menopon gallinae</name>
    <name type="common">poultry shaft louse</name>
    <dbReference type="NCBI Taxonomy" id="328185"/>
    <lineage>
        <taxon>Eukaryota</taxon>
        <taxon>Metazoa</taxon>
        <taxon>Ecdysozoa</taxon>
        <taxon>Arthropoda</taxon>
        <taxon>Hexapoda</taxon>
        <taxon>Insecta</taxon>
        <taxon>Pterygota</taxon>
        <taxon>Neoptera</taxon>
        <taxon>Paraneoptera</taxon>
        <taxon>Psocodea</taxon>
        <taxon>Troctomorpha</taxon>
        <taxon>Phthiraptera</taxon>
        <taxon>Amblycera</taxon>
        <taxon>Menoponidae</taxon>
        <taxon>Menopon</taxon>
    </lineage>
</organism>
<dbReference type="AlphaFoldDB" id="A0AAW2H7U3"/>
<protein>
    <submittedName>
        <fullName evidence="2">Uncharacterized protein</fullName>
    </submittedName>
</protein>
<gene>
    <name evidence="2" type="ORF">PYX00_011437</name>
</gene>
<name>A0AAW2H7U3_9NEOP</name>
<accession>A0AAW2H7U3</accession>
<evidence type="ECO:0000256" key="1">
    <source>
        <dbReference type="SAM" id="MobiDB-lite"/>
    </source>
</evidence>
<evidence type="ECO:0000313" key="2">
    <source>
        <dbReference type="EMBL" id="KAL0265722.1"/>
    </source>
</evidence>
<reference evidence="2" key="1">
    <citation type="journal article" date="2024" name="Gigascience">
        <title>Chromosome-level genome of the poultry shaft louse Menopon gallinae provides insight into the host-switching and adaptive evolution of parasitic lice.</title>
        <authorList>
            <person name="Xu Y."/>
            <person name="Ma L."/>
            <person name="Liu S."/>
            <person name="Liang Y."/>
            <person name="Liu Q."/>
            <person name="He Z."/>
            <person name="Tian L."/>
            <person name="Duan Y."/>
            <person name="Cai W."/>
            <person name="Li H."/>
            <person name="Song F."/>
        </authorList>
    </citation>
    <scope>NUCLEOTIDE SEQUENCE</scope>
    <source>
        <strain evidence="2">Cailab_2023a</strain>
    </source>
</reference>